<protein>
    <submittedName>
        <fullName evidence="1">Uncharacterized protein</fullName>
    </submittedName>
</protein>
<reference evidence="1" key="1">
    <citation type="submission" date="2014-09" db="EMBL/GenBank/DDBJ databases">
        <authorList>
            <person name="Magalhaes I.L.F."/>
            <person name="Oliveira U."/>
            <person name="Santos F.R."/>
            <person name="Vidigal T.H.D.A."/>
            <person name="Brescovit A.D."/>
            <person name="Santos A.J."/>
        </authorList>
    </citation>
    <scope>NUCLEOTIDE SEQUENCE</scope>
    <source>
        <tissue evidence="1">Shoot tissue taken approximately 20 cm above the soil surface</tissue>
    </source>
</reference>
<organism evidence="1">
    <name type="scientific">Arundo donax</name>
    <name type="common">Giant reed</name>
    <name type="synonym">Donax arundinaceus</name>
    <dbReference type="NCBI Taxonomy" id="35708"/>
    <lineage>
        <taxon>Eukaryota</taxon>
        <taxon>Viridiplantae</taxon>
        <taxon>Streptophyta</taxon>
        <taxon>Embryophyta</taxon>
        <taxon>Tracheophyta</taxon>
        <taxon>Spermatophyta</taxon>
        <taxon>Magnoliopsida</taxon>
        <taxon>Liliopsida</taxon>
        <taxon>Poales</taxon>
        <taxon>Poaceae</taxon>
        <taxon>PACMAD clade</taxon>
        <taxon>Arundinoideae</taxon>
        <taxon>Arundineae</taxon>
        <taxon>Arundo</taxon>
    </lineage>
</organism>
<sequence length="30" mass="3715">MWWQVVDDQYAQTVKHLENSCCRCHQTQNY</sequence>
<dbReference type="EMBL" id="GBRH01267070">
    <property type="protein sequence ID" value="JAD30825.1"/>
    <property type="molecule type" value="Transcribed_RNA"/>
</dbReference>
<accession>A0A0A8Z252</accession>
<reference evidence="1" key="2">
    <citation type="journal article" date="2015" name="Data Brief">
        <title>Shoot transcriptome of the giant reed, Arundo donax.</title>
        <authorList>
            <person name="Barrero R.A."/>
            <person name="Guerrero F.D."/>
            <person name="Moolhuijzen P."/>
            <person name="Goolsby J.A."/>
            <person name="Tidwell J."/>
            <person name="Bellgard S.E."/>
            <person name="Bellgard M.I."/>
        </authorList>
    </citation>
    <scope>NUCLEOTIDE SEQUENCE</scope>
    <source>
        <tissue evidence="1">Shoot tissue taken approximately 20 cm above the soil surface</tissue>
    </source>
</reference>
<dbReference type="AlphaFoldDB" id="A0A0A8Z252"/>
<proteinExistence type="predicted"/>
<evidence type="ECO:0000313" key="1">
    <source>
        <dbReference type="EMBL" id="JAD30825.1"/>
    </source>
</evidence>
<name>A0A0A8Z252_ARUDO</name>